<evidence type="ECO:0000259" key="1">
    <source>
        <dbReference type="Pfam" id="PF18475"/>
    </source>
</evidence>
<dbReference type="Proteomes" id="UP000501130">
    <property type="component" value="Chromosome"/>
</dbReference>
<evidence type="ECO:0000313" key="3">
    <source>
        <dbReference type="Proteomes" id="UP000501130"/>
    </source>
</evidence>
<gene>
    <name evidence="2" type="ORF">HKT17_10050</name>
</gene>
<dbReference type="EMBL" id="CP053084">
    <property type="protein sequence ID" value="QJR30023.1"/>
    <property type="molecule type" value="Genomic_DNA"/>
</dbReference>
<dbReference type="Pfam" id="PF18475">
    <property type="entry name" value="PIN7"/>
    <property type="match status" value="1"/>
</dbReference>
<accession>A0ABX6N7J5</accession>
<feature type="domain" description="PIN-like" evidence="1">
    <location>
        <begin position="7"/>
        <end position="104"/>
    </location>
</feature>
<dbReference type="RefSeq" id="WP_171099781.1">
    <property type="nucleotide sequence ID" value="NZ_CP053084.1"/>
</dbReference>
<proteinExistence type="predicted"/>
<evidence type="ECO:0000313" key="2">
    <source>
        <dbReference type="EMBL" id="QJR30023.1"/>
    </source>
</evidence>
<protein>
    <recommendedName>
        <fullName evidence="1">PIN-like domain-containing protein</fullName>
    </recommendedName>
</protein>
<sequence length="198" mass="21726">MRTNYVLIDYENVQPEAMAVLSKEHFKVIVFVGANQAKVTFEVASALQQMGERAEYIKISGNGSNALDFHIAYYIGLLASKEPEACFHIVSKDTGFDPLINHLKGKKILACRSKDVTDIPIVKASNSKSPSEKIAVIIADLKRRGAAKPRAVKTLTSTISNMFQKQLSDEELQSLLLELQTKGIVSIAGTKVSYELPA</sequence>
<dbReference type="InterPro" id="IPR041494">
    <property type="entry name" value="PIN7"/>
</dbReference>
<keyword evidence="3" id="KW-1185">Reference proteome</keyword>
<organism evidence="2 3">
    <name type="scientific">Limnobacter profundi</name>
    <dbReference type="NCBI Taxonomy" id="2732163"/>
    <lineage>
        <taxon>Bacteria</taxon>
        <taxon>Pseudomonadati</taxon>
        <taxon>Pseudomonadota</taxon>
        <taxon>Betaproteobacteria</taxon>
        <taxon>Burkholderiales</taxon>
        <taxon>Burkholderiaceae</taxon>
        <taxon>Limnobacter</taxon>
    </lineage>
</organism>
<name>A0ABX6N7J5_9BURK</name>
<reference evidence="2 3" key="1">
    <citation type="submission" date="2020-05" db="EMBL/GenBank/DDBJ databases">
        <title>Compete genome of Limnobacter sp. SAORIC-580.</title>
        <authorList>
            <person name="Song J."/>
            <person name="Cho J.-C."/>
        </authorList>
    </citation>
    <scope>NUCLEOTIDE SEQUENCE [LARGE SCALE GENOMIC DNA]</scope>
    <source>
        <strain evidence="2 3">SAORIC-580</strain>
    </source>
</reference>